<sequence>MITISLCMIVKNEENVLRRCMDSVHDLVDEIIIVDTGSSDRTKEIAAEYTSRIFDLEWTDDFAAARNYAFEQAAMQYIMWLDADDVLHEQDRIKFAQLKQTLSWEPDAMMCNYHLAFDEHGNAAATSRRYRLVKRSQGYRWRNPVHEYLDITGGKVLQTDIAVSHYREGDHTARNISILQKWMENGGKLEGRMLFFYANELLDQRQYREAAECYEDYFRESVAYREDRIAACSKLAECYHHLGQKEKKLDRLIKSFHYDVPHADICCSIAGCFEEREEWALAIYWYERALESRLPEGYMGVVNLACFTWLPHFQLCLCYARLGQLQQALEHNGHALSYLPEDANLLENKRRLEQALGIGSVIESLEGSGNGHCDEANH</sequence>
<gene>
    <name evidence="2" type="ORF">Q5741_14565</name>
</gene>
<dbReference type="Proteomes" id="UP001240171">
    <property type="component" value="Unassembled WGS sequence"/>
</dbReference>
<keyword evidence="3" id="KW-1185">Reference proteome</keyword>
<dbReference type="Pfam" id="PF00535">
    <property type="entry name" value="Glycos_transf_2"/>
    <property type="match status" value="1"/>
</dbReference>
<dbReference type="SUPFAM" id="SSF48452">
    <property type="entry name" value="TPR-like"/>
    <property type="match status" value="1"/>
</dbReference>
<name>A0ABT9CFH3_9BACL</name>
<keyword evidence="2" id="KW-0328">Glycosyltransferase</keyword>
<organism evidence="2 3">
    <name type="scientific">Paenibacillus lacisoli</name>
    <dbReference type="NCBI Taxonomy" id="3064525"/>
    <lineage>
        <taxon>Bacteria</taxon>
        <taxon>Bacillati</taxon>
        <taxon>Bacillota</taxon>
        <taxon>Bacilli</taxon>
        <taxon>Bacillales</taxon>
        <taxon>Paenibacillaceae</taxon>
        <taxon>Paenibacillus</taxon>
    </lineage>
</organism>
<proteinExistence type="predicted"/>
<keyword evidence="2" id="KW-0808">Transferase</keyword>
<reference evidence="2 3" key="1">
    <citation type="submission" date="2023-07" db="EMBL/GenBank/DDBJ databases">
        <title>Paenibacillus sp. JX-17 nov. isolated from soil.</title>
        <authorList>
            <person name="Wan Y."/>
            <person name="Liu B."/>
        </authorList>
    </citation>
    <scope>NUCLEOTIDE SEQUENCE [LARGE SCALE GENOMIC DNA]</scope>
    <source>
        <strain evidence="2 3">JX-17</strain>
    </source>
</reference>
<dbReference type="InterPro" id="IPR001173">
    <property type="entry name" value="Glyco_trans_2-like"/>
</dbReference>
<dbReference type="CDD" id="cd02511">
    <property type="entry name" value="Beta4Glucosyltransferase"/>
    <property type="match status" value="1"/>
</dbReference>
<evidence type="ECO:0000313" key="3">
    <source>
        <dbReference type="Proteomes" id="UP001240171"/>
    </source>
</evidence>
<dbReference type="SUPFAM" id="SSF53448">
    <property type="entry name" value="Nucleotide-diphospho-sugar transferases"/>
    <property type="match status" value="1"/>
</dbReference>
<dbReference type="InterPro" id="IPR029044">
    <property type="entry name" value="Nucleotide-diphossugar_trans"/>
</dbReference>
<dbReference type="PANTHER" id="PTHR43630">
    <property type="entry name" value="POLY-BETA-1,6-N-ACETYL-D-GLUCOSAMINE SYNTHASE"/>
    <property type="match status" value="1"/>
</dbReference>
<dbReference type="Gene3D" id="3.90.550.10">
    <property type="entry name" value="Spore Coat Polysaccharide Biosynthesis Protein SpsA, Chain A"/>
    <property type="match status" value="1"/>
</dbReference>
<dbReference type="PANTHER" id="PTHR43630:SF2">
    <property type="entry name" value="GLYCOSYLTRANSFERASE"/>
    <property type="match status" value="1"/>
</dbReference>
<dbReference type="GO" id="GO:0016757">
    <property type="term" value="F:glycosyltransferase activity"/>
    <property type="evidence" value="ECO:0007669"/>
    <property type="project" value="UniProtKB-KW"/>
</dbReference>
<dbReference type="Gene3D" id="1.25.40.10">
    <property type="entry name" value="Tetratricopeptide repeat domain"/>
    <property type="match status" value="1"/>
</dbReference>
<comment type="caution">
    <text evidence="2">The sequence shown here is derived from an EMBL/GenBank/DDBJ whole genome shotgun (WGS) entry which is preliminary data.</text>
</comment>
<feature type="domain" description="Glycosyltransferase 2-like" evidence="1">
    <location>
        <begin position="5"/>
        <end position="92"/>
    </location>
</feature>
<dbReference type="InterPro" id="IPR011990">
    <property type="entry name" value="TPR-like_helical_dom_sf"/>
</dbReference>
<dbReference type="RefSeq" id="WP_305024838.1">
    <property type="nucleotide sequence ID" value="NZ_JAUQTB010000008.1"/>
</dbReference>
<evidence type="ECO:0000259" key="1">
    <source>
        <dbReference type="Pfam" id="PF00535"/>
    </source>
</evidence>
<dbReference type="EC" id="2.4.-.-" evidence="2"/>
<evidence type="ECO:0000313" key="2">
    <source>
        <dbReference type="EMBL" id="MDO7907630.1"/>
    </source>
</evidence>
<dbReference type="EMBL" id="JAUQTB010000008">
    <property type="protein sequence ID" value="MDO7907630.1"/>
    <property type="molecule type" value="Genomic_DNA"/>
</dbReference>
<accession>A0ABT9CFH3</accession>
<protein>
    <submittedName>
        <fullName evidence="2">Glycosyltransferase family 2 protein</fullName>
        <ecNumber evidence="2">2.4.-.-</ecNumber>
    </submittedName>
</protein>